<gene>
    <name evidence="15" type="ORF">ACFFUV_14730</name>
</gene>
<evidence type="ECO:0000256" key="3">
    <source>
        <dbReference type="ARBA" id="ARBA00022452"/>
    </source>
</evidence>
<keyword evidence="9 10" id="KW-0998">Cell outer membrane</keyword>
<keyword evidence="8 10" id="KW-0472">Membrane</keyword>
<evidence type="ECO:0000259" key="13">
    <source>
        <dbReference type="Pfam" id="PF00593"/>
    </source>
</evidence>
<evidence type="ECO:0000256" key="11">
    <source>
        <dbReference type="RuleBase" id="RU003357"/>
    </source>
</evidence>
<dbReference type="InterPro" id="IPR039426">
    <property type="entry name" value="TonB-dep_rcpt-like"/>
</dbReference>
<keyword evidence="4 10" id="KW-0812">Transmembrane</keyword>
<evidence type="ECO:0000256" key="9">
    <source>
        <dbReference type="ARBA" id="ARBA00023237"/>
    </source>
</evidence>
<proteinExistence type="inferred from homology"/>
<evidence type="ECO:0000256" key="7">
    <source>
        <dbReference type="ARBA" id="ARBA00023077"/>
    </source>
</evidence>
<dbReference type="InterPro" id="IPR000531">
    <property type="entry name" value="Beta-barrel_TonB"/>
</dbReference>
<feature type="chain" id="PRO_5046397575" evidence="12">
    <location>
        <begin position="22"/>
        <end position="656"/>
    </location>
</feature>
<name>A0ABV5HPM8_9VIBR</name>
<evidence type="ECO:0000259" key="14">
    <source>
        <dbReference type="Pfam" id="PF07715"/>
    </source>
</evidence>
<keyword evidence="5 12" id="KW-0732">Signal</keyword>
<dbReference type="CDD" id="cd01347">
    <property type="entry name" value="ligand_gated_channel"/>
    <property type="match status" value="1"/>
</dbReference>
<evidence type="ECO:0000256" key="5">
    <source>
        <dbReference type="ARBA" id="ARBA00022729"/>
    </source>
</evidence>
<organism evidence="15 16">
    <name type="scientific">Vibrio olivae</name>
    <dbReference type="NCBI Taxonomy" id="1243002"/>
    <lineage>
        <taxon>Bacteria</taxon>
        <taxon>Pseudomonadati</taxon>
        <taxon>Pseudomonadota</taxon>
        <taxon>Gammaproteobacteria</taxon>
        <taxon>Vibrionales</taxon>
        <taxon>Vibrionaceae</taxon>
        <taxon>Vibrio</taxon>
    </lineage>
</organism>
<dbReference type="Pfam" id="PF07715">
    <property type="entry name" value="Plug"/>
    <property type="match status" value="1"/>
</dbReference>
<keyword evidence="3 10" id="KW-1134">Transmembrane beta strand</keyword>
<keyword evidence="6" id="KW-0406">Ion transport</keyword>
<dbReference type="InterPro" id="IPR012910">
    <property type="entry name" value="Plug_dom"/>
</dbReference>
<comment type="caution">
    <text evidence="15">The sequence shown here is derived from an EMBL/GenBank/DDBJ whole genome shotgun (WGS) entry which is preliminary data.</text>
</comment>
<evidence type="ECO:0000256" key="6">
    <source>
        <dbReference type="ARBA" id="ARBA00023065"/>
    </source>
</evidence>
<accession>A0ABV5HPM8</accession>
<evidence type="ECO:0000256" key="4">
    <source>
        <dbReference type="ARBA" id="ARBA00022692"/>
    </source>
</evidence>
<dbReference type="EMBL" id="JBHMEP010000004">
    <property type="protein sequence ID" value="MFB9136226.1"/>
    <property type="molecule type" value="Genomic_DNA"/>
</dbReference>
<feature type="domain" description="TonB-dependent receptor plug" evidence="14">
    <location>
        <begin position="45"/>
        <end position="158"/>
    </location>
</feature>
<evidence type="ECO:0000256" key="10">
    <source>
        <dbReference type="PROSITE-ProRule" id="PRU01360"/>
    </source>
</evidence>
<dbReference type="Gene3D" id="2.40.170.20">
    <property type="entry name" value="TonB-dependent receptor, beta-barrel domain"/>
    <property type="match status" value="1"/>
</dbReference>
<dbReference type="Proteomes" id="UP001589645">
    <property type="component" value="Unassembled WGS sequence"/>
</dbReference>
<keyword evidence="16" id="KW-1185">Reference proteome</keyword>
<sequence>MKPSHLSCAVALILSSASGYAANQNHASISDVVVVTATTNETTLDKAPASVTVITNEELNKLPATNITTALESVAGVHISRSTGSEPKIVVRGMHNQNSSNGNYTLLLVNGRRVSSSETVIRGAGFDLSSIPMSAIDHIEVVRGPMSSIYGSEALGGVVNVILKTPTEETHIAGSLSYSMPDDHAASSVSPTSDGKLTNGKGFASGSIIDNQLLYTLSVDVSDQEGWYPNNAGDNFTPQAKQKRTGMNAGLTWLTSDQDTVTLDVGYLDDDRTEIDSSDTDYNSFYESKKLTTNLGHQRDWSWGESNVNYFYERSKVHENNSHPMVAEADLVQNNHTVDGKVAFSPAEQHMLTTGVAVSYTSVENERDYTGDRSVTESAVFAQDEYALLDDLTLTLSGRFTHNNQFGSNFSPRVYAVYQATSNLTFKGGYGEGFKAPTIFQSSDDFSLISCGGSCYLIGNPDLKAQTSKSYEFSAMYQQPSWYAQATGFFNQVDDMIDRDLDNRIGNAADGKYLIHYVNVDEVETQGVELELEFDISDDLYVTSNATFTQSKNQSNHQDIAYTPKWLANATLNWLPTQEVSLFTSINYTGTQKDSDDNKLDDYQIINFGGRYQISNELALKMGITNLFDERLDDSDQDYEDTEIGRTYYVTLDFEI</sequence>
<dbReference type="PROSITE" id="PS52016">
    <property type="entry name" value="TONB_DEPENDENT_REC_3"/>
    <property type="match status" value="1"/>
</dbReference>
<dbReference type="InterPro" id="IPR037066">
    <property type="entry name" value="Plug_dom_sf"/>
</dbReference>
<dbReference type="InterPro" id="IPR036942">
    <property type="entry name" value="Beta-barrel_TonB_sf"/>
</dbReference>
<comment type="subcellular location">
    <subcellularLocation>
        <location evidence="1 10">Cell outer membrane</location>
        <topology evidence="1 10">Multi-pass membrane protein</topology>
    </subcellularLocation>
</comment>
<protein>
    <submittedName>
        <fullName evidence="15">TonB-dependent receptor domain-containing protein</fullName>
    </submittedName>
</protein>
<dbReference type="PANTHER" id="PTHR30069:SF53">
    <property type="entry name" value="COLICIN I RECEPTOR-RELATED"/>
    <property type="match status" value="1"/>
</dbReference>
<dbReference type="RefSeq" id="WP_390194258.1">
    <property type="nucleotide sequence ID" value="NZ_JBHMEP010000004.1"/>
</dbReference>
<dbReference type="Pfam" id="PF00593">
    <property type="entry name" value="TonB_dep_Rec_b-barrel"/>
    <property type="match status" value="1"/>
</dbReference>
<evidence type="ECO:0000256" key="2">
    <source>
        <dbReference type="ARBA" id="ARBA00022448"/>
    </source>
</evidence>
<keyword evidence="7 11" id="KW-0798">TonB box</keyword>
<evidence type="ECO:0000256" key="1">
    <source>
        <dbReference type="ARBA" id="ARBA00004571"/>
    </source>
</evidence>
<dbReference type="Gene3D" id="2.170.130.10">
    <property type="entry name" value="TonB-dependent receptor, plug domain"/>
    <property type="match status" value="1"/>
</dbReference>
<comment type="similarity">
    <text evidence="10 11">Belongs to the TonB-dependent receptor family.</text>
</comment>
<evidence type="ECO:0000313" key="16">
    <source>
        <dbReference type="Proteomes" id="UP001589645"/>
    </source>
</evidence>
<feature type="signal peptide" evidence="12">
    <location>
        <begin position="1"/>
        <end position="21"/>
    </location>
</feature>
<evidence type="ECO:0000256" key="12">
    <source>
        <dbReference type="SAM" id="SignalP"/>
    </source>
</evidence>
<dbReference type="SUPFAM" id="SSF56935">
    <property type="entry name" value="Porins"/>
    <property type="match status" value="1"/>
</dbReference>
<evidence type="ECO:0000313" key="15">
    <source>
        <dbReference type="EMBL" id="MFB9136226.1"/>
    </source>
</evidence>
<dbReference type="PANTHER" id="PTHR30069">
    <property type="entry name" value="TONB-DEPENDENT OUTER MEMBRANE RECEPTOR"/>
    <property type="match status" value="1"/>
</dbReference>
<evidence type="ECO:0000256" key="8">
    <source>
        <dbReference type="ARBA" id="ARBA00023136"/>
    </source>
</evidence>
<reference evidence="15 16" key="1">
    <citation type="submission" date="2024-09" db="EMBL/GenBank/DDBJ databases">
        <authorList>
            <person name="Sun Q."/>
            <person name="Mori K."/>
        </authorList>
    </citation>
    <scope>NUCLEOTIDE SEQUENCE [LARGE SCALE GENOMIC DNA]</scope>
    <source>
        <strain evidence="15 16">CECT 8064</strain>
    </source>
</reference>
<keyword evidence="15" id="KW-0675">Receptor</keyword>
<feature type="domain" description="TonB-dependent receptor-like beta-barrel" evidence="13">
    <location>
        <begin position="244"/>
        <end position="627"/>
    </location>
</feature>
<keyword evidence="2 10" id="KW-0813">Transport</keyword>